<dbReference type="InterPro" id="IPR044299">
    <property type="entry name" value="GIS3/ZFP5/ZFP6"/>
</dbReference>
<evidence type="ECO:0000313" key="4">
    <source>
        <dbReference type="EMBL" id="ABR18213.1"/>
    </source>
</evidence>
<organism evidence="4">
    <name type="scientific">Picea sitchensis</name>
    <name type="common">Sitka spruce</name>
    <name type="synonym">Pinus sitchensis</name>
    <dbReference type="NCBI Taxonomy" id="3332"/>
    <lineage>
        <taxon>Eukaryota</taxon>
        <taxon>Viridiplantae</taxon>
        <taxon>Streptophyta</taxon>
        <taxon>Embryophyta</taxon>
        <taxon>Tracheophyta</taxon>
        <taxon>Spermatophyta</taxon>
        <taxon>Pinopsida</taxon>
        <taxon>Pinidae</taxon>
        <taxon>Conifers I</taxon>
        <taxon>Pinales</taxon>
        <taxon>Pinaceae</taxon>
        <taxon>Picea</taxon>
    </lineage>
</organism>
<dbReference type="GO" id="GO:0010090">
    <property type="term" value="P:trichome morphogenesis"/>
    <property type="evidence" value="ECO:0007669"/>
    <property type="project" value="InterPro"/>
</dbReference>
<keyword evidence="1" id="KW-0863">Zinc-finger</keyword>
<feature type="compositionally biased region" description="Polar residues" evidence="2">
    <location>
        <begin position="148"/>
        <end position="157"/>
    </location>
</feature>
<dbReference type="GO" id="GO:0005634">
    <property type="term" value="C:nucleus"/>
    <property type="evidence" value="ECO:0007669"/>
    <property type="project" value="TreeGrafter"/>
</dbReference>
<evidence type="ECO:0000259" key="3">
    <source>
        <dbReference type="PROSITE" id="PS50157"/>
    </source>
</evidence>
<sequence>MLQPTKSSGNTGLYRLLHQQDHEDGEKQSSGNESSMGEEVAQQSLPRDQTYDLESGFDQGSGADEISLNGFRGKPLKLFGFEFTGISAGALEGTNGSEPQENILVAGEASTEPLEELVTTEVIETKTGDSGQKGKLEDVGSPVEPGESGSTSNCLGSSAQENRKYECQYCCREFANSQALGGHQNAHKKERQQAKRAHLLATRSAAASANRSSTAWCGNINGNLYGLHHRNFLYNNSYFTRMQVFQEDFPTFQTPQAVAAPSIPHYIFSYQQQQPPVQSSLSGLMVSSQCGQFGLNELRQVPIYGDNVNNYSFNPATTIPQPAVSIPSIHSSGLSRIRQASWSIRPPCRSDEWQSDHAAAGVMPVEQKSSDKFGLELDLQLRIGSNANPKSRFE</sequence>
<feature type="compositionally biased region" description="Polar residues" evidence="2">
    <location>
        <begin position="1"/>
        <end position="11"/>
    </location>
</feature>
<feature type="region of interest" description="Disordered" evidence="2">
    <location>
        <begin position="125"/>
        <end position="157"/>
    </location>
</feature>
<dbReference type="GO" id="GO:0008270">
    <property type="term" value="F:zinc ion binding"/>
    <property type="evidence" value="ECO:0007669"/>
    <property type="project" value="UniProtKB-KW"/>
</dbReference>
<dbReference type="InterPro" id="IPR036236">
    <property type="entry name" value="Znf_C2H2_sf"/>
</dbReference>
<dbReference type="GO" id="GO:0000976">
    <property type="term" value="F:transcription cis-regulatory region binding"/>
    <property type="evidence" value="ECO:0007669"/>
    <property type="project" value="TreeGrafter"/>
</dbReference>
<dbReference type="AlphaFoldDB" id="B8LRD3"/>
<dbReference type="InterPro" id="IPR013087">
    <property type="entry name" value="Znf_C2H2_type"/>
</dbReference>
<dbReference type="PANTHER" id="PTHR46353:SF23">
    <property type="entry name" value="C2H2 ZINC FINGER-CONTAINING PROTEIN-RELATED"/>
    <property type="match status" value="1"/>
</dbReference>
<accession>B8LRD3</accession>
<dbReference type="PROSITE" id="PS50157">
    <property type="entry name" value="ZINC_FINGER_C2H2_2"/>
    <property type="match status" value="1"/>
</dbReference>
<reference evidence="4" key="1">
    <citation type="submission" date="2007-06" db="EMBL/GenBank/DDBJ databases">
        <title>Full length cDNA sequences from Sitka Spruce (Picea sitchensis).</title>
        <authorList>
            <person name="Ralph S.G."/>
            <person name="Chun H.E."/>
            <person name="Liao N."/>
            <person name="Ali J."/>
            <person name="Reid K."/>
            <person name="Kolosova N."/>
            <person name="Cooper N."/>
            <person name="Cullis C."/>
            <person name="Jancsik S."/>
            <person name="Moore R."/>
            <person name="Mayo M."/>
            <person name="Wagner S."/>
            <person name="Holt R.A."/>
            <person name="Jones S.J.M."/>
            <person name="Marra M.A."/>
            <person name="Ritland C.E."/>
            <person name="Ritland K."/>
            <person name="Bohlmann J."/>
        </authorList>
    </citation>
    <scope>NUCLEOTIDE SEQUENCE</scope>
    <source>
        <tissue evidence="4">Bark</tissue>
    </source>
</reference>
<name>B8LRD3_PICSI</name>
<dbReference type="PROSITE" id="PS00028">
    <property type="entry name" value="ZINC_FINGER_C2H2_1"/>
    <property type="match status" value="1"/>
</dbReference>
<dbReference type="EMBL" id="EF678458">
    <property type="protein sequence ID" value="ABR18213.1"/>
    <property type="molecule type" value="mRNA"/>
</dbReference>
<feature type="compositionally biased region" description="Polar residues" evidence="2">
    <location>
        <begin position="28"/>
        <end position="47"/>
    </location>
</feature>
<protein>
    <recommendedName>
        <fullName evidence="3">C2H2-type domain-containing protein</fullName>
    </recommendedName>
</protein>
<dbReference type="GO" id="GO:0009736">
    <property type="term" value="P:cytokinin-activated signaling pathway"/>
    <property type="evidence" value="ECO:0007669"/>
    <property type="project" value="TreeGrafter"/>
</dbReference>
<feature type="region of interest" description="Disordered" evidence="2">
    <location>
        <begin position="1"/>
        <end position="59"/>
    </location>
</feature>
<keyword evidence="1" id="KW-0479">Metal-binding</keyword>
<proteinExistence type="evidence at transcript level"/>
<dbReference type="Gene3D" id="3.30.160.60">
    <property type="entry name" value="Classic Zinc Finger"/>
    <property type="match status" value="1"/>
</dbReference>
<dbReference type="PANTHER" id="PTHR46353">
    <property type="entry name" value="ZINC FINGER PROTEIN 5"/>
    <property type="match status" value="1"/>
</dbReference>
<feature type="compositionally biased region" description="Basic and acidic residues" evidence="2">
    <location>
        <begin position="18"/>
        <end position="27"/>
    </location>
</feature>
<dbReference type="GO" id="GO:0009740">
    <property type="term" value="P:gibberellic acid mediated signaling pathway"/>
    <property type="evidence" value="ECO:0007669"/>
    <property type="project" value="TreeGrafter"/>
</dbReference>
<feature type="domain" description="C2H2-type" evidence="3">
    <location>
        <begin position="165"/>
        <end position="192"/>
    </location>
</feature>
<dbReference type="SUPFAM" id="SSF57667">
    <property type="entry name" value="beta-beta-alpha zinc fingers"/>
    <property type="match status" value="1"/>
</dbReference>
<evidence type="ECO:0000256" key="2">
    <source>
        <dbReference type="SAM" id="MobiDB-lite"/>
    </source>
</evidence>
<keyword evidence="1" id="KW-0862">Zinc</keyword>
<feature type="compositionally biased region" description="Basic and acidic residues" evidence="2">
    <location>
        <begin position="125"/>
        <end position="138"/>
    </location>
</feature>
<evidence type="ECO:0000256" key="1">
    <source>
        <dbReference type="PROSITE-ProRule" id="PRU00042"/>
    </source>
</evidence>
<dbReference type="GO" id="GO:0003700">
    <property type="term" value="F:DNA-binding transcription factor activity"/>
    <property type="evidence" value="ECO:0007669"/>
    <property type="project" value="TreeGrafter"/>
</dbReference>